<evidence type="ECO:0000313" key="1">
    <source>
        <dbReference type="EMBL" id="KAJ7564960.1"/>
    </source>
</evidence>
<evidence type="ECO:0000313" key="2">
    <source>
        <dbReference type="Proteomes" id="UP001162992"/>
    </source>
</evidence>
<sequence>MTNCKGVNTPMVPGIVLTNEDYPRDEAKAMEHKPYRRLIGSLMYLVDNTQPDIAYVVFRFSQFNINPGPTHWKIAKRIVQYLQNTKDYGLCYCQDAGFKIESYSDASWASLKDDSKSFLGGCTVARDAVVIWIS</sequence>
<dbReference type="EMBL" id="CM055093">
    <property type="protein sequence ID" value="KAJ7564960.1"/>
    <property type="molecule type" value="Genomic_DNA"/>
</dbReference>
<dbReference type="Proteomes" id="UP001162992">
    <property type="component" value="Chromosome 2"/>
</dbReference>
<keyword evidence="2" id="KW-1185">Reference proteome</keyword>
<organism evidence="1 2">
    <name type="scientific">Diphasiastrum complanatum</name>
    <name type="common">Issler's clubmoss</name>
    <name type="synonym">Lycopodium complanatum</name>
    <dbReference type="NCBI Taxonomy" id="34168"/>
    <lineage>
        <taxon>Eukaryota</taxon>
        <taxon>Viridiplantae</taxon>
        <taxon>Streptophyta</taxon>
        <taxon>Embryophyta</taxon>
        <taxon>Tracheophyta</taxon>
        <taxon>Lycopodiopsida</taxon>
        <taxon>Lycopodiales</taxon>
        <taxon>Lycopodiaceae</taxon>
        <taxon>Lycopodioideae</taxon>
        <taxon>Diphasiastrum</taxon>
    </lineage>
</organism>
<comment type="caution">
    <text evidence="1">The sequence shown here is derived from an EMBL/GenBank/DDBJ whole genome shotgun (WGS) entry which is preliminary data.</text>
</comment>
<proteinExistence type="predicted"/>
<gene>
    <name evidence="1" type="ORF">O6H91_02G041500</name>
</gene>
<protein>
    <submittedName>
        <fullName evidence="1">Uncharacterized protein</fullName>
    </submittedName>
</protein>
<accession>A0ACC2EEQ9</accession>
<reference evidence="2" key="1">
    <citation type="journal article" date="2024" name="Proc. Natl. Acad. Sci. U.S.A.">
        <title>Extraordinary preservation of gene collinearity over three hundred million years revealed in homosporous lycophytes.</title>
        <authorList>
            <person name="Li C."/>
            <person name="Wickell D."/>
            <person name="Kuo L.Y."/>
            <person name="Chen X."/>
            <person name="Nie B."/>
            <person name="Liao X."/>
            <person name="Peng D."/>
            <person name="Ji J."/>
            <person name="Jenkins J."/>
            <person name="Williams M."/>
            <person name="Shu S."/>
            <person name="Plott C."/>
            <person name="Barry K."/>
            <person name="Rajasekar S."/>
            <person name="Grimwood J."/>
            <person name="Han X."/>
            <person name="Sun S."/>
            <person name="Hou Z."/>
            <person name="He W."/>
            <person name="Dai G."/>
            <person name="Sun C."/>
            <person name="Schmutz J."/>
            <person name="Leebens-Mack J.H."/>
            <person name="Li F.W."/>
            <person name="Wang L."/>
        </authorList>
    </citation>
    <scope>NUCLEOTIDE SEQUENCE [LARGE SCALE GENOMIC DNA]</scope>
    <source>
        <strain evidence="2">cv. PW_Plant_1</strain>
    </source>
</reference>
<name>A0ACC2EEQ9_DIPCM</name>